<feature type="compositionally biased region" description="Basic residues" evidence="7">
    <location>
        <begin position="1992"/>
        <end position="2004"/>
    </location>
</feature>
<keyword evidence="10" id="KW-1185">Reference proteome</keyword>
<feature type="region of interest" description="Disordered" evidence="7">
    <location>
        <begin position="1962"/>
        <end position="2089"/>
    </location>
</feature>
<feature type="compositionally biased region" description="Basic and acidic residues" evidence="7">
    <location>
        <begin position="2182"/>
        <end position="2199"/>
    </location>
</feature>
<feature type="coiled-coil region" evidence="6">
    <location>
        <begin position="2103"/>
        <end position="2157"/>
    </location>
</feature>
<evidence type="ECO:0000313" key="10">
    <source>
        <dbReference type="Proteomes" id="UP001178507"/>
    </source>
</evidence>
<feature type="compositionally biased region" description="Basic and acidic residues" evidence="7">
    <location>
        <begin position="2158"/>
        <end position="2168"/>
    </location>
</feature>
<dbReference type="SUPFAM" id="SSF53790">
    <property type="entry name" value="Tetrapyrrole methylase"/>
    <property type="match status" value="1"/>
</dbReference>
<dbReference type="Pfam" id="PF00590">
    <property type="entry name" value="TP_methylase"/>
    <property type="match status" value="1"/>
</dbReference>
<evidence type="ECO:0000256" key="7">
    <source>
        <dbReference type="SAM" id="MobiDB-lite"/>
    </source>
</evidence>
<feature type="region of interest" description="Disordered" evidence="7">
    <location>
        <begin position="2158"/>
        <end position="2202"/>
    </location>
</feature>
<feature type="compositionally biased region" description="Basic and acidic residues" evidence="7">
    <location>
        <begin position="2005"/>
        <end position="2015"/>
    </location>
</feature>
<dbReference type="CDD" id="cd11648">
    <property type="entry name" value="RsmI"/>
    <property type="match status" value="1"/>
</dbReference>
<dbReference type="Proteomes" id="UP001178507">
    <property type="component" value="Unassembled WGS sequence"/>
</dbReference>
<feature type="coiled-coil region" evidence="6">
    <location>
        <begin position="2229"/>
        <end position="2265"/>
    </location>
</feature>
<keyword evidence="5" id="KW-0949">S-adenosyl-L-methionine</keyword>
<keyword evidence="1" id="KW-0963">Cytoplasm</keyword>
<dbReference type="PANTHER" id="PTHR46111:SF1">
    <property type="entry name" value="RIBOSOMAL RNA SMALL SUBUNIT METHYLTRANSFERASE I"/>
    <property type="match status" value="1"/>
</dbReference>
<evidence type="ECO:0000256" key="3">
    <source>
        <dbReference type="ARBA" id="ARBA00022603"/>
    </source>
</evidence>
<keyword evidence="2" id="KW-0698">rRNA processing</keyword>
<evidence type="ECO:0000256" key="6">
    <source>
        <dbReference type="SAM" id="Coils"/>
    </source>
</evidence>
<accession>A0AA36IK84</accession>
<evidence type="ECO:0000259" key="8">
    <source>
        <dbReference type="Pfam" id="PF00590"/>
    </source>
</evidence>
<dbReference type="GO" id="GO:0008168">
    <property type="term" value="F:methyltransferase activity"/>
    <property type="evidence" value="ECO:0007669"/>
    <property type="project" value="UniProtKB-KW"/>
</dbReference>
<gene>
    <name evidence="9" type="ORF">EVOR1521_LOCUS14977</name>
</gene>
<dbReference type="InterPro" id="IPR035996">
    <property type="entry name" value="4pyrrol_Methylase_sf"/>
</dbReference>
<keyword evidence="4" id="KW-0808">Transferase</keyword>
<evidence type="ECO:0000256" key="1">
    <source>
        <dbReference type="ARBA" id="ARBA00022490"/>
    </source>
</evidence>
<dbReference type="Gene3D" id="3.40.1010.10">
    <property type="entry name" value="Cobalt-precorrin-4 Transmethylase, Domain 1"/>
    <property type="match status" value="1"/>
</dbReference>
<dbReference type="InterPro" id="IPR000878">
    <property type="entry name" value="4pyrrol_Mease"/>
</dbReference>
<reference evidence="9" key="1">
    <citation type="submission" date="2023-08" db="EMBL/GenBank/DDBJ databases">
        <authorList>
            <person name="Chen Y."/>
            <person name="Shah S."/>
            <person name="Dougan E. K."/>
            <person name="Thang M."/>
            <person name="Chan C."/>
        </authorList>
    </citation>
    <scope>NUCLEOTIDE SEQUENCE</scope>
</reference>
<sequence length="2320" mass="252568">MFAGNVRVPAASPAAVPAPGASPAVAGALAPVSPACLGHRSWLWPVAAGSRLRRHVACRARRKREREEIVAGEADPDAVPHEIDMEDPSPLERPALYVVATPIGNLGDITLRALQVMREVDAIFAEDTRSTARLLQRLGVSAPPLFSCHSFNEEQAGQHILRRLREGQSLALVSDAGTPVLSDPGFAVLRILQDEGFPVRPVPGASALTAALSVAALPTSRGFLFGGFLAPKPTARRSQLQKLLRQASAATLILYEAPHRLLTTLEMLREFAPARAVVLCRELTKRYETRLRGAVEDVLQEVQEHPENQKGEMVLLVDGCEAGADDGEGMVSALEVAQLLCTELAESRAAALAAKICGVPKKPLLESLRMALRTLLLVPVLCASGASCDAGNCAASSAALLQRQSRQGLSQILSDGDAELDRHSKEYQAPAGESLYGPDFTGLTQMEGRFDFTYDPAVYDPATYNGSQADVLALQKHMAEVMKMSLAALVGSGVQPNDINVQYLSETPTSPQGTCVFHFLCPLTTSPLILAHSMNQITGATLKSELEALATSSNIDPAPFQFQPADVVASYAVMSTSTPAATTYSAATSSQSGSDGTGDSLYGGGSDGSGESLYGSFESTVEGSFVLSYDATALNDTAAAMLQALGEAPLKTALTGLVGHGIKPDAIKLQVVPIMPSATPVLLQRNAGEIKIIFTFACASDLAAQIGSTLTQITDAGLSSAITDVFVKMGIDPAPRISVSYLAATWFAGTTATTTFVSVASSTTRISSGSDGTGDSLYGGGSDGSGESLYGSFESTVEGSFVLSYDATALNHTAAATLQALGEAPLKTALTGLVGHGIKPDAIKLQVVPIMPSATPVLLQRNAGEIKIIFTFACASDLAAQISSALAQSTDAGLSSAISHVFVKMGIDPAPRISVSYLAVTWFVGTTATATTTFATATTTTSRTYTLEDIHPCDSFHEFMPDSLMSDHGWCDMTTQSNISEFACTSAGCSAMGYPDSPYCYCETKQACTAANLTYKYHTCKDEMSAYTHGEYPALIIHAREKQSCDGVETTWSQNLGDALEWPARKCCKSWPKTLCKPNATLATPCKDRSDFLATAKISEGRTCMDMLKELWDDYKILENASSTGCGAAMTWGTALADWVPQEARQCCGSYPATVCDPHLKPVSICKAEADFQPESVMHEWCQSNSSQHAETREACRRLGGNWTKYTCAEHVKYFDAQMHKALNQAHDTDTCAGVDVYGQPLLDHIRWPAQKCCSSYPASVCDKHAVKMDPCKSKEDFLAHHTMHQWCHFDHPPRPEDCSHHCGSDCHCASRGPCEALNGTWKEETCGYVFDHLDMETHKMLQTASESETCEGTDLHGQSLAQWVLPYAQQCCASYPASVCDKGLVRMTPCKDEGDFKPSTVMHAHCDFKSTFPEASVCNAQPGCSGWENHCYCQTEEGCRALGATWTAHTCQDEQMQWDVSMHQVLQEAAAAGSCDGLDMWGQALSSAISYAAQTCCASTPATVCDPTAKSMTPCSSADTFTKDKVMYAWCDLYSSTTTPEASVCNAQEGCYGDVGWCHCEQQSGCEALNGTWTAWTCAQEVDLWRPEQHKLLHTAEMNGTCKDHELQGYRAEDMVSYPAMQCCSDFPKTLCHPAVQNMTPCLRKQDFLANKTRYSWCNLYPSPNATDCAAHGCVAHGDSWCECTTESSCTAAGGSFFKETCASEISWWAPGTHKGVEEAIQKGSCSGVNGQYGSIDASVDWVGGECCSTGKSVCQEGQLARCGQTGRVAVSRQELAASPKRCMSVYNVDKLVEDAARRFARCVPSAEEDLPLREVWDTLDRYIVSCLEKRHGIVVPHFCRFGWQVAHRYRSNIVGPYFDFLDSFCRAYRVSVSRSQAPPLEVDLAHTEDFNFSKAALCFSRRLTKDHLSAGLRVLVHQIGEVMSQGRPMSLEFSMGKLIAREREGRFLFSPEVVQTIMGEPSAREPAPEAWVPAEDAEAGEVPGVSLPRAPKRGSYWRRPRPKEKASKKKETPRVVPPRGCSSRCESQDKRRTPTPFRPASCAGRPTEPATARPHLQQDVPASPPPTMAMKGKQGFQAEPESSPRCDNVKECLDQRLAMHIKELEQRAVKAINRRADEAKMRQKQEEIEQRRQRVARLRENADFLLKQMEDKEIRRKAQAESERESVVSTTIGSTPRKAGVSEHRRDLLTSHDKEDSASQITEQLQQDQLLLGRPRPVALLGPQKAREELRSDLQAQMEVRRRQRQEQQRQRMDAEVNMLERESHTMTLQSQSLKAAKRRQQELLKEAWRQGCKLRDVNKRVEALEEDKPLPYQSVFE</sequence>
<feature type="domain" description="Tetrapyrrole methylase" evidence="8">
    <location>
        <begin position="96"/>
        <end position="297"/>
    </location>
</feature>
<proteinExistence type="inferred from homology"/>
<dbReference type="GO" id="GO:0006364">
    <property type="term" value="P:rRNA processing"/>
    <property type="evidence" value="ECO:0007669"/>
    <property type="project" value="UniProtKB-KW"/>
</dbReference>
<dbReference type="HAMAP" id="MF_01877">
    <property type="entry name" value="16SrRNA_methyltr_I"/>
    <property type="match status" value="1"/>
</dbReference>
<dbReference type="GO" id="GO:0032259">
    <property type="term" value="P:methylation"/>
    <property type="evidence" value="ECO:0007669"/>
    <property type="project" value="UniProtKB-KW"/>
</dbReference>
<organism evidence="9 10">
    <name type="scientific">Effrenium voratum</name>
    <dbReference type="NCBI Taxonomy" id="2562239"/>
    <lineage>
        <taxon>Eukaryota</taxon>
        <taxon>Sar</taxon>
        <taxon>Alveolata</taxon>
        <taxon>Dinophyceae</taxon>
        <taxon>Suessiales</taxon>
        <taxon>Symbiodiniaceae</taxon>
        <taxon>Effrenium</taxon>
    </lineage>
</organism>
<dbReference type="InterPro" id="IPR014777">
    <property type="entry name" value="4pyrrole_Mease_sub1"/>
</dbReference>
<evidence type="ECO:0000313" key="9">
    <source>
        <dbReference type="EMBL" id="CAJ1389337.1"/>
    </source>
</evidence>
<feature type="compositionally biased region" description="Low complexity" evidence="7">
    <location>
        <begin position="584"/>
        <end position="600"/>
    </location>
</feature>
<dbReference type="Gene3D" id="3.30.950.10">
    <property type="entry name" value="Methyltransferase, Cobalt-precorrin-4 Transmethylase, Domain 2"/>
    <property type="match status" value="1"/>
</dbReference>
<dbReference type="NCBIfam" id="TIGR00096">
    <property type="entry name" value="16S rRNA (cytidine(1402)-2'-O)-methyltransferase"/>
    <property type="match status" value="1"/>
</dbReference>
<dbReference type="InterPro" id="IPR014776">
    <property type="entry name" value="4pyrrole_Mease_sub2"/>
</dbReference>
<dbReference type="InterPro" id="IPR018063">
    <property type="entry name" value="SAM_MeTrfase_RsmI_CS"/>
</dbReference>
<evidence type="ECO:0000256" key="2">
    <source>
        <dbReference type="ARBA" id="ARBA00022552"/>
    </source>
</evidence>
<dbReference type="InterPro" id="IPR008189">
    <property type="entry name" value="rRNA_ssu_MeTfrase_I"/>
</dbReference>
<keyword evidence="6" id="KW-0175">Coiled coil</keyword>
<comment type="caution">
    <text evidence="9">The sequence shown here is derived from an EMBL/GenBank/DDBJ whole genome shotgun (WGS) entry which is preliminary data.</text>
</comment>
<name>A0AA36IK84_9DINO</name>
<evidence type="ECO:0000256" key="5">
    <source>
        <dbReference type="ARBA" id="ARBA00022691"/>
    </source>
</evidence>
<keyword evidence="3" id="KW-0489">Methyltransferase</keyword>
<dbReference type="EMBL" id="CAUJNA010001857">
    <property type="protein sequence ID" value="CAJ1389337.1"/>
    <property type="molecule type" value="Genomic_DNA"/>
</dbReference>
<evidence type="ECO:0000256" key="4">
    <source>
        <dbReference type="ARBA" id="ARBA00022679"/>
    </source>
</evidence>
<protein>
    <recommendedName>
        <fullName evidence="8">Tetrapyrrole methylase domain-containing protein</fullName>
    </recommendedName>
</protein>
<feature type="region of interest" description="Disordered" evidence="7">
    <location>
        <begin position="584"/>
        <end position="605"/>
    </location>
</feature>
<dbReference type="PANTHER" id="PTHR46111">
    <property type="entry name" value="RIBOSOMAL RNA SMALL SUBUNIT METHYLTRANSFERASE I"/>
    <property type="match status" value="1"/>
</dbReference>
<dbReference type="PROSITE" id="PS01296">
    <property type="entry name" value="RSMI"/>
    <property type="match status" value="1"/>
</dbReference>